<feature type="transmembrane region" description="Helical" evidence="10">
    <location>
        <begin position="135"/>
        <end position="168"/>
    </location>
</feature>
<evidence type="ECO:0000256" key="3">
    <source>
        <dbReference type="ARBA" id="ARBA00022606"/>
    </source>
</evidence>
<name>A0A240SYT9_PHLPP</name>
<evidence type="ECO:0000313" key="12">
    <source>
        <dbReference type="Proteomes" id="UP000092462"/>
    </source>
</evidence>
<dbReference type="EnsemblMetazoa" id="PPAI013107-RA">
    <property type="protein sequence ID" value="PPAI013107-PA"/>
    <property type="gene ID" value="PPAI013107"/>
</dbReference>
<comment type="subcellular location">
    <subcellularLocation>
        <location evidence="1 10">Cell membrane</location>
        <topology evidence="1 10">Multi-pass membrane protein</topology>
    </subcellularLocation>
</comment>
<keyword evidence="3 10" id="KW-0716">Sensory transduction</keyword>
<feature type="transmembrane region" description="Helical" evidence="10">
    <location>
        <begin position="188"/>
        <end position="214"/>
    </location>
</feature>
<feature type="transmembrane region" description="Helical" evidence="10">
    <location>
        <begin position="41"/>
        <end position="62"/>
    </location>
</feature>
<accession>A0A240SYT9</accession>
<keyword evidence="7 10" id="KW-0472">Membrane</keyword>
<dbReference type="PANTHER" id="PTHR21137">
    <property type="entry name" value="ODORANT RECEPTOR"/>
    <property type="match status" value="1"/>
</dbReference>
<dbReference type="VEuPathDB" id="VectorBase:PPAPM1_012091"/>
<organism evidence="11 12">
    <name type="scientific">Phlebotomus papatasi</name>
    <name type="common">Sandfly</name>
    <dbReference type="NCBI Taxonomy" id="29031"/>
    <lineage>
        <taxon>Eukaryota</taxon>
        <taxon>Metazoa</taxon>
        <taxon>Ecdysozoa</taxon>
        <taxon>Arthropoda</taxon>
        <taxon>Hexapoda</taxon>
        <taxon>Insecta</taxon>
        <taxon>Pterygota</taxon>
        <taxon>Neoptera</taxon>
        <taxon>Endopterygota</taxon>
        <taxon>Diptera</taxon>
        <taxon>Nematocera</taxon>
        <taxon>Psychodoidea</taxon>
        <taxon>Psychodidae</taxon>
        <taxon>Phlebotomus</taxon>
        <taxon>Phlebotomus</taxon>
    </lineage>
</organism>
<evidence type="ECO:0000313" key="11">
    <source>
        <dbReference type="EnsemblMetazoa" id="PPAI013107-PA"/>
    </source>
</evidence>
<dbReference type="GO" id="GO:0004984">
    <property type="term" value="F:olfactory receptor activity"/>
    <property type="evidence" value="ECO:0007669"/>
    <property type="project" value="InterPro"/>
</dbReference>
<dbReference type="PANTHER" id="PTHR21137:SF35">
    <property type="entry name" value="ODORANT RECEPTOR 19A-RELATED"/>
    <property type="match status" value="1"/>
</dbReference>
<keyword evidence="8 10" id="KW-0675">Receptor</keyword>
<dbReference type="Pfam" id="PF02949">
    <property type="entry name" value="7tm_6"/>
    <property type="match status" value="1"/>
</dbReference>
<keyword evidence="6 10" id="KW-1133">Transmembrane helix</keyword>
<protein>
    <recommendedName>
        <fullName evidence="10">Odorant receptor</fullName>
    </recommendedName>
</protein>
<dbReference type="EMBL" id="AJVK01010875">
    <property type="status" value="NOT_ANNOTATED_CDS"/>
    <property type="molecule type" value="Genomic_DNA"/>
</dbReference>
<dbReference type="VEuPathDB" id="VectorBase:PPAI013107"/>
<dbReference type="GO" id="GO:0007165">
    <property type="term" value="P:signal transduction"/>
    <property type="evidence" value="ECO:0007669"/>
    <property type="project" value="UniProtKB-KW"/>
</dbReference>
<evidence type="ECO:0000256" key="4">
    <source>
        <dbReference type="ARBA" id="ARBA00022692"/>
    </source>
</evidence>
<dbReference type="InterPro" id="IPR004117">
    <property type="entry name" value="7tm6_olfct_rcpt"/>
</dbReference>
<sequence length="377" mass="44057">MVKYIECYPEYQKFEEFLKSLIRILNLSCIPSKILRGYEKFFFLIFEIYFLVCLVFALVYYKKNIMEFLIKIMMIAGVLQILTKILSILMQPNKFKILFLFIQEAHQVHEVEFLTDSSKIYLNHLKKALQTIKIILRIIFPVCFMSAVGIISYCIYIDSMLLAVPGVFPDPSTSLFYQHIHQFFCMEISINIVAISDSVLISIGFYFIAVLNIFQDIIQQVGKFERSNKERFFMVQLHKFHCNILDKFSTFNEVFYYAITVQIASSVVFILCIFFLMLSRESIAFIPLFLSIFGQFGAICIFGELIYSKTQRISTELYLTNWYELDLEEQKILLMMMCMSQKTLGLKAAGVYDINLRMFIEVIKAGVSFCAILYTLT</sequence>
<keyword evidence="12" id="KW-1185">Reference proteome</keyword>
<dbReference type="Proteomes" id="UP000092462">
    <property type="component" value="Unassembled WGS sequence"/>
</dbReference>
<comment type="similarity">
    <text evidence="10">Belongs to the insect chemoreceptor superfamily. Heteromeric odorant receptor channel (TC 1.A.69) family.</text>
</comment>
<dbReference type="GO" id="GO:0005886">
    <property type="term" value="C:plasma membrane"/>
    <property type="evidence" value="ECO:0007669"/>
    <property type="project" value="UniProtKB-SubCell"/>
</dbReference>
<evidence type="ECO:0000256" key="10">
    <source>
        <dbReference type="RuleBase" id="RU351113"/>
    </source>
</evidence>
<dbReference type="AlphaFoldDB" id="A0A240SYT9"/>
<keyword evidence="9 10" id="KW-0807">Transducer</keyword>
<feature type="transmembrane region" description="Helical" evidence="10">
    <location>
        <begin position="68"/>
        <end position="89"/>
    </location>
</feature>
<feature type="transmembrane region" description="Helical" evidence="10">
    <location>
        <begin position="284"/>
        <end position="307"/>
    </location>
</feature>
<reference evidence="11" key="1">
    <citation type="submission" date="2022-08" db="UniProtKB">
        <authorList>
            <consortium name="EnsemblMetazoa"/>
        </authorList>
    </citation>
    <scope>IDENTIFICATION</scope>
    <source>
        <strain evidence="11">Israel</strain>
    </source>
</reference>
<feature type="transmembrane region" description="Helical" evidence="10">
    <location>
        <begin position="254"/>
        <end position="278"/>
    </location>
</feature>
<dbReference type="GO" id="GO:0005549">
    <property type="term" value="F:odorant binding"/>
    <property type="evidence" value="ECO:0007669"/>
    <property type="project" value="InterPro"/>
</dbReference>
<keyword evidence="2" id="KW-1003">Cell membrane</keyword>
<evidence type="ECO:0000256" key="2">
    <source>
        <dbReference type="ARBA" id="ARBA00022475"/>
    </source>
</evidence>
<proteinExistence type="inferred from homology"/>
<evidence type="ECO:0000256" key="9">
    <source>
        <dbReference type="ARBA" id="ARBA00023224"/>
    </source>
</evidence>
<evidence type="ECO:0000256" key="5">
    <source>
        <dbReference type="ARBA" id="ARBA00022725"/>
    </source>
</evidence>
<evidence type="ECO:0000256" key="1">
    <source>
        <dbReference type="ARBA" id="ARBA00004651"/>
    </source>
</evidence>
<evidence type="ECO:0000256" key="7">
    <source>
        <dbReference type="ARBA" id="ARBA00023136"/>
    </source>
</evidence>
<keyword evidence="4 10" id="KW-0812">Transmembrane</keyword>
<evidence type="ECO:0000256" key="8">
    <source>
        <dbReference type="ARBA" id="ARBA00023170"/>
    </source>
</evidence>
<evidence type="ECO:0000256" key="6">
    <source>
        <dbReference type="ARBA" id="ARBA00022989"/>
    </source>
</evidence>
<keyword evidence="5 10" id="KW-0552">Olfaction</keyword>
<comment type="caution">
    <text evidence="10">Lacks conserved residue(s) required for the propagation of feature annotation.</text>
</comment>